<protein>
    <submittedName>
        <fullName evidence="1">DNA-packaging protein</fullName>
    </submittedName>
</protein>
<proteinExistence type="predicted"/>
<organism evidence="1">
    <name type="scientific">virus sp. ctReX5</name>
    <dbReference type="NCBI Taxonomy" id="2825818"/>
    <lineage>
        <taxon>Viruses</taxon>
    </lineage>
</organism>
<dbReference type="EMBL" id="BK059114">
    <property type="protein sequence ID" value="DAE32009.1"/>
    <property type="molecule type" value="Genomic_DNA"/>
</dbReference>
<name>A0A8S5RLM6_9VIRU</name>
<reference evidence="1" key="1">
    <citation type="journal article" date="2021" name="Proc. Natl. Acad. Sci. U.S.A.">
        <title>A Catalog of Tens of Thousands of Viruses from Human Metagenomes Reveals Hidden Associations with Chronic Diseases.</title>
        <authorList>
            <person name="Tisza M.J."/>
            <person name="Buck C.B."/>
        </authorList>
    </citation>
    <scope>NUCLEOTIDE SEQUENCE</scope>
    <source>
        <strain evidence="1">CtReX5</strain>
    </source>
</reference>
<evidence type="ECO:0000313" key="1">
    <source>
        <dbReference type="EMBL" id="DAE32009.1"/>
    </source>
</evidence>
<accession>A0A8S5RLM6</accession>
<sequence>MPASSYYLELFQVVRAFFILAFWGMCYMSDIEIYENDLLFYLNEFCEVNKIEDIKKESQSVWNSALYYIQKKLFDSNYFKSKDNYNTNNKVFKESNYNSYNFELVMYVLDIYIYDMCMKYDKEVSILGFSSLTGIPDSTIYDWGKNTLSSTASEILEKLRKYQEESLSNKLVTGAKNPVGVIAILNRRYGWASPYTSDSRQQARALSANELPQLGGANSQNIKALTGDNMVDNAK</sequence>